<proteinExistence type="predicted"/>
<dbReference type="InterPro" id="IPR038550">
    <property type="entry name" value="GPCR_3_9-Cys_sf"/>
</dbReference>
<dbReference type="InterPro" id="IPR000068">
    <property type="entry name" value="GPCR_3_Ca_sens_rcpt-rel"/>
</dbReference>
<feature type="domain" description="Receptor ligand binding region" evidence="6">
    <location>
        <begin position="5"/>
        <end position="80"/>
    </location>
</feature>
<comment type="subcellular location">
    <subcellularLocation>
        <location evidence="1">Membrane</location>
    </subcellularLocation>
</comment>
<organism evidence="8 9">
    <name type="scientific">Pantherophis guttatus</name>
    <name type="common">Corn snake</name>
    <name type="synonym">Elaphe guttata</name>
    <dbReference type="NCBI Taxonomy" id="94885"/>
    <lineage>
        <taxon>Eukaryota</taxon>
        <taxon>Metazoa</taxon>
        <taxon>Chordata</taxon>
        <taxon>Craniata</taxon>
        <taxon>Vertebrata</taxon>
        <taxon>Euteleostomi</taxon>
        <taxon>Lepidosauria</taxon>
        <taxon>Squamata</taxon>
        <taxon>Bifurcata</taxon>
        <taxon>Unidentata</taxon>
        <taxon>Episquamata</taxon>
        <taxon>Toxicofera</taxon>
        <taxon>Serpentes</taxon>
        <taxon>Colubroidea</taxon>
        <taxon>Colubridae</taxon>
        <taxon>Colubrinae</taxon>
        <taxon>Pantherophis</taxon>
    </lineage>
</organism>
<evidence type="ECO:0000259" key="6">
    <source>
        <dbReference type="Pfam" id="PF01094"/>
    </source>
</evidence>
<evidence type="ECO:0000259" key="7">
    <source>
        <dbReference type="Pfam" id="PF07562"/>
    </source>
</evidence>
<feature type="domain" description="GPCR family 3 nine cysteines" evidence="7">
    <location>
        <begin position="121"/>
        <end position="169"/>
    </location>
</feature>
<dbReference type="GeneID" id="117659349"/>
<evidence type="ECO:0000256" key="3">
    <source>
        <dbReference type="ARBA" id="ARBA00022989"/>
    </source>
</evidence>
<sequence length="194" mass="21600">MEGESYNIYNAIYAVAHALHAMHGSGERPIIMRLGKRISNIQSWQILPYLRNIKFNNSAGEEVSFSESGLVSTRYDLVNWLFLPNQSFVPMKVGQIDSTASQGQDFTTNSNEIIWVTKKVPFARCGMKRCQAGERRSVPEGEPVCCYQCDHCPEGTISNQTEEQDCSSGSSQQDRKGAEASAWASLEHSGNEKL</sequence>
<name>A0ABM3ZK67_PANGU</name>
<dbReference type="Gene3D" id="3.40.50.2300">
    <property type="match status" value="2"/>
</dbReference>
<evidence type="ECO:0000256" key="1">
    <source>
        <dbReference type="ARBA" id="ARBA00004370"/>
    </source>
</evidence>
<evidence type="ECO:0000256" key="4">
    <source>
        <dbReference type="ARBA" id="ARBA00023136"/>
    </source>
</evidence>
<dbReference type="InterPro" id="IPR011500">
    <property type="entry name" value="GPCR_3_9-Cys_dom"/>
</dbReference>
<feature type="compositionally biased region" description="Polar residues" evidence="5">
    <location>
        <begin position="159"/>
        <end position="172"/>
    </location>
</feature>
<gene>
    <name evidence="9" type="primary">LOC117659349</name>
</gene>
<dbReference type="Pfam" id="PF01094">
    <property type="entry name" value="ANF_receptor"/>
    <property type="match status" value="1"/>
</dbReference>
<dbReference type="InterPro" id="IPR001828">
    <property type="entry name" value="ANF_lig-bd_rcpt"/>
</dbReference>
<dbReference type="SUPFAM" id="SSF53822">
    <property type="entry name" value="Periplasmic binding protein-like I"/>
    <property type="match status" value="1"/>
</dbReference>
<evidence type="ECO:0000256" key="2">
    <source>
        <dbReference type="ARBA" id="ARBA00022692"/>
    </source>
</evidence>
<dbReference type="Gene3D" id="2.10.50.30">
    <property type="entry name" value="GPCR, family 3, nine cysteines domain"/>
    <property type="match status" value="1"/>
</dbReference>
<evidence type="ECO:0000313" key="9">
    <source>
        <dbReference type="RefSeq" id="XP_060548748.1"/>
    </source>
</evidence>
<evidence type="ECO:0000313" key="8">
    <source>
        <dbReference type="Proteomes" id="UP001652622"/>
    </source>
</evidence>
<keyword evidence="3" id="KW-1133">Transmembrane helix</keyword>
<evidence type="ECO:0000256" key="5">
    <source>
        <dbReference type="SAM" id="MobiDB-lite"/>
    </source>
</evidence>
<dbReference type="InterPro" id="IPR004073">
    <property type="entry name" value="GPCR_3_vmron_rcpt_2"/>
</dbReference>
<keyword evidence="2" id="KW-0812">Transmembrane</keyword>
<protein>
    <submittedName>
        <fullName evidence="9">Extracellular calcium-sensing receptor-like</fullName>
    </submittedName>
</protein>
<dbReference type="PRINTS" id="PR01535">
    <property type="entry name" value="VOMERONASL2R"/>
</dbReference>
<dbReference type="RefSeq" id="XP_060548748.1">
    <property type="nucleotide sequence ID" value="XM_060692765.1"/>
</dbReference>
<dbReference type="Proteomes" id="UP001652622">
    <property type="component" value="Unplaced"/>
</dbReference>
<accession>A0ABM3ZK67</accession>
<reference evidence="9" key="1">
    <citation type="submission" date="2025-08" db="UniProtKB">
        <authorList>
            <consortium name="RefSeq"/>
        </authorList>
    </citation>
    <scope>IDENTIFICATION</scope>
    <source>
        <tissue evidence="9">Blood</tissue>
    </source>
</reference>
<dbReference type="InterPro" id="IPR028082">
    <property type="entry name" value="Peripla_BP_I"/>
</dbReference>
<feature type="region of interest" description="Disordered" evidence="5">
    <location>
        <begin position="159"/>
        <end position="194"/>
    </location>
</feature>
<keyword evidence="8" id="KW-1185">Reference proteome</keyword>
<dbReference type="Pfam" id="PF07562">
    <property type="entry name" value="NCD3G"/>
    <property type="match status" value="1"/>
</dbReference>
<dbReference type="PANTHER" id="PTHR24061:SF599">
    <property type="entry name" value="G-PROTEIN COUPLED RECEPTORS FAMILY 3 PROFILE DOMAIN-CONTAINING PROTEIN"/>
    <property type="match status" value="1"/>
</dbReference>
<keyword evidence="4" id="KW-0472">Membrane</keyword>
<dbReference type="PANTHER" id="PTHR24061">
    <property type="entry name" value="CALCIUM-SENSING RECEPTOR-RELATED"/>
    <property type="match status" value="1"/>
</dbReference>